<dbReference type="Proteomes" id="UP000297245">
    <property type="component" value="Unassembled WGS sequence"/>
</dbReference>
<dbReference type="OrthoDB" id="408631at2759"/>
<evidence type="ECO:0000256" key="3">
    <source>
        <dbReference type="RuleBase" id="RU361235"/>
    </source>
</evidence>
<dbReference type="PROSITE" id="PS00122">
    <property type="entry name" value="CARBOXYLESTERASE_B_1"/>
    <property type="match status" value="1"/>
</dbReference>
<dbReference type="PROSITE" id="PS00941">
    <property type="entry name" value="CARBOXYLESTERASE_B_2"/>
    <property type="match status" value="1"/>
</dbReference>
<keyword evidence="2 3" id="KW-0378">Hydrolase</keyword>
<evidence type="ECO:0000256" key="1">
    <source>
        <dbReference type="ARBA" id="ARBA00005964"/>
    </source>
</evidence>
<accession>A0A4S8M7G1</accession>
<evidence type="ECO:0000259" key="4">
    <source>
        <dbReference type="Pfam" id="PF00135"/>
    </source>
</evidence>
<dbReference type="EC" id="3.1.1.-" evidence="3"/>
<dbReference type="InterPro" id="IPR029058">
    <property type="entry name" value="AB_hydrolase_fold"/>
</dbReference>
<dbReference type="InterPro" id="IPR019826">
    <property type="entry name" value="Carboxylesterase_B_AS"/>
</dbReference>
<dbReference type="InterPro" id="IPR050309">
    <property type="entry name" value="Type-B_Carboxylest/Lipase"/>
</dbReference>
<dbReference type="PANTHER" id="PTHR11559">
    <property type="entry name" value="CARBOXYLESTERASE"/>
    <property type="match status" value="1"/>
</dbReference>
<proteinExistence type="inferred from homology"/>
<name>A0A4S8M7G1_DENBC</name>
<evidence type="ECO:0000256" key="2">
    <source>
        <dbReference type="ARBA" id="ARBA00022801"/>
    </source>
</evidence>
<dbReference type="SUPFAM" id="SSF53474">
    <property type="entry name" value="alpha/beta-Hydrolases"/>
    <property type="match status" value="1"/>
</dbReference>
<comment type="similarity">
    <text evidence="1 3">Belongs to the type-B carboxylesterase/lipase family.</text>
</comment>
<dbReference type="EMBL" id="ML179139">
    <property type="protein sequence ID" value="THU98254.1"/>
    <property type="molecule type" value="Genomic_DNA"/>
</dbReference>
<dbReference type="Gene3D" id="3.40.50.1820">
    <property type="entry name" value="alpha/beta hydrolase"/>
    <property type="match status" value="1"/>
</dbReference>
<feature type="domain" description="Carboxylesterase type B" evidence="4">
    <location>
        <begin position="105"/>
        <end position="633"/>
    </location>
</feature>
<evidence type="ECO:0000313" key="6">
    <source>
        <dbReference type="Proteomes" id="UP000297245"/>
    </source>
</evidence>
<sequence length="653" mass="71608">MDIKWTCCNTKLRFSCDGPSHPSQPTPDAPESLVGAQGLYNLRPLHYGPLKKPLIKEGIGLQFSPSSPWTDTSEWIRRPRIYLIRVTQGHLSYLTTVECTPTVVIGNTTFIGSQRTEDIDFFGGIPFAEPPTGNLRLMPPVPRLFNTADRSDTSSKLLNATNFGPSCIQTLLPVDEISEDCLTVNIFRPSSTVFKHLTTLLPVMIWFYGGGYIIGRSSRYDGTPLVTRSITRGTPTIVVSANSRMGPLGFPRGEDVTRKFEEGSPILNLGLEDNVAAIEWVKQHIEAFGGDPDKITVFGESAGAVSLEILILNDRIRGLAKGVIMESTGGIPFVSPSNPQANDVWNNFIAAVPSCRNKPENTVDCLRTVTTPDIIQAYNTAGLLFNTSGADWFPVIGGDLLPNFPSTFRPQRGVVDAILIGSNLDEGTLTAPQTINSSQPIKELILSSPLSPPNASPAEREVQLEKLEAVVKQVLDLYPNDPSLGAPFGTGNDTFGLDPEYKRYASVATDFTHLAHRRYLVNEQLLKARIPTFTYLFADPDAVPVPDFVNGIPAPGSLGVTHSSEIFYVFGDLEVMTPTARKLSSTMMDYWISFANSLSPNDLAGNTRPFWPEYSSSNPLLLRLDGRGTTTIRDDFHEKQTAIFNRDPAIFTH</sequence>
<dbReference type="Pfam" id="PF00135">
    <property type="entry name" value="COesterase"/>
    <property type="match status" value="1"/>
</dbReference>
<evidence type="ECO:0000313" key="5">
    <source>
        <dbReference type="EMBL" id="THU98254.1"/>
    </source>
</evidence>
<dbReference type="AlphaFoldDB" id="A0A4S8M7G1"/>
<protein>
    <recommendedName>
        <fullName evidence="3">Carboxylic ester hydrolase</fullName>
        <ecNumber evidence="3">3.1.1.-</ecNumber>
    </recommendedName>
</protein>
<dbReference type="InterPro" id="IPR002018">
    <property type="entry name" value="CarbesteraseB"/>
</dbReference>
<keyword evidence="6" id="KW-1185">Reference proteome</keyword>
<gene>
    <name evidence="5" type="ORF">K435DRAFT_965010</name>
</gene>
<reference evidence="5 6" key="1">
    <citation type="journal article" date="2019" name="Nat. Ecol. Evol.">
        <title>Megaphylogeny resolves global patterns of mushroom evolution.</title>
        <authorList>
            <person name="Varga T."/>
            <person name="Krizsan K."/>
            <person name="Foldi C."/>
            <person name="Dima B."/>
            <person name="Sanchez-Garcia M."/>
            <person name="Sanchez-Ramirez S."/>
            <person name="Szollosi G.J."/>
            <person name="Szarkandi J.G."/>
            <person name="Papp V."/>
            <person name="Albert L."/>
            <person name="Andreopoulos W."/>
            <person name="Angelini C."/>
            <person name="Antonin V."/>
            <person name="Barry K.W."/>
            <person name="Bougher N.L."/>
            <person name="Buchanan P."/>
            <person name="Buyck B."/>
            <person name="Bense V."/>
            <person name="Catcheside P."/>
            <person name="Chovatia M."/>
            <person name="Cooper J."/>
            <person name="Damon W."/>
            <person name="Desjardin D."/>
            <person name="Finy P."/>
            <person name="Geml J."/>
            <person name="Haridas S."/>
            <person name="Hughes K."/>
            <person name="Justo A."/>
            <person name="Karasinski D."/>
            <person name="Kautmanova I."/>
            <person name="Kiss B."/>
            <person name="Kocsube S."/>
            <person name="Kotiranta H."/>
            <person name="LaButti K.M."/>
            <person name="Lechner B.E."/>
            <person name="Liimatainen K."/>
            <person name="Lipzen A."/>
            <person name="Lukacs Z."/>
            <person name="Mihaltcheva S."/>
            <person name="Morgado L.N."/>
            <person name="Niskanen T."/>
            <person name="Noordeloos M.E."/>
            <person name="Ohm R.A."/>
            <person name="Ortiz-Santana B."/>
            <person name="Ovrebo C."/>
            <person name="Racz N."/>
            <person name="Riley R."/>
            <person name="Savchenko A."/>
            <person name="Shiryaev A."/>
            <person name="Soop K."/>
            <person name="Spirin V."/>
            <person name="Szebenyi C."/>
            <person name="Tomsovsky M."/>
            <person name="Tulloss R.E."/>
            <person name="Uehling J."/>
            <person name="Grigoriev I.V."/>
            <person name="Vagvolgyi C."/>
            <person name="Papp T."/>
            <person name="Martin F.M."/>
            <person name="Miettinen O."/>
            <person name="Hibbett D.S."/>
            <person name="Nagy L.G."/>
        </authorList>
    </citation>
    <scope>NUCLEOTIDE SEQUENCE [LARGE SCALE GENOMIC DNA]</scope>
    <source>
        <strain evidence="5 6">CBS 962.96</strain>
    </source>
</reference>
<dbReference type="InterPro" id="IPR019819">
    <property type="entry name" value="Carboxylesterase_B_CS"/>
</dbReference>
<organism evidence="5 6">
    <name type="scientific">Dendrothele bispora (strain CBS 962.96)</name>
    <dbReference type="NCBI Taxonomy" id="1314807"/>
    <lineage>
        <taxon>Eukaryota</taxon>
        <taxon>Fungi</taxon>
        <taxon>Dikarya</taxon>
        <taxon>Basidiomycota</taxon>
        <taxon>Agaricomycotina</taxon>
        <taxon>Agaricomycetes</taxon>
        <taxon>Agaricomycetidae</taxon>
        <taxon>Agaricales</taxon>
        <taxon>Agaricales incertae sedis</taxon>
        <taxon>Dendrothele</taxon>
    </lineage>
</organism>
<dbReference type="GO" id="GO:0016787">
    <property type="term" value="F:hydrolase activity"/>
    <property type="evidence" value="ECO:0007669"/>
    <property type="project" value="UniProtKB-KW"/>
</dbReference>